<feature type="modified residue" description="4-aspartylphosphate" evidence="5">
    <location>
        <position position="55"/>
    </location>
</feature>
<dbReference type="AlphaFoldDB" id="A0A1H7YQC8"/>
<name>A0A1H7YQC8_9BACT</name>
<evidence type="ECO:0000256" key="3">
    <source>
        <dbReference type="ARBA" id="ARBA00023125"/>
    </source>
</evidence>
<feature type="domain" description="Response regulatory" evidence="7">
    <location>
        <begin position="4"/>
        <end position="120"/>
    </location>
</feature>
<evidence type="ECO:0000313" key="8">
    <source>
        <dbReference type="EMBL" id="SEM48121.1"/>
    </source>
</evidence>
<dbReference type="InterPro" id="IPR039420">
    <property type="entry name" value="WalR-like"/>
</dbReference>
<dbReference type="SMART" id="SM00448">
    <property type="entry name" value="REC"/>
    <property type="match status" value="1"/>
</dbReference>
<evidence type="ECO:0000256" key="5">
    <source>
        <dbReference type="PROSITE-ProRule" id="PRU00169"/>
    </source>
</evidence>
<evidence type="ECO:0000256" key="1">
    <source>
        <dbReference type="ARBA" id="ARBA00022553"/>
    </source>
</evidence>
<sequence length="217" mass="23816">MAITVILADDHKIIRDGLRTLIESQTGMKVIAEAENGRETIKLAKELKPNVVIMDISMPDLNGIDATREIVNSIPGIKVIALSMHSDRRFVSGMLSSGASGYLLKDCAFEELAKAIKTVVDDHTYLSPMISDIVVKSYITKTSSSDAAQDSAPTLTAREREMLQLMAEGMTAKEIASHLYVSVKTVETHRRNIAQKLNISRSAELIKYAIREGLVTL</sequence>
<dbReference type="OrthoDB" id="9780312at2"/>
<dbReference type="Proteomes" id="UP000198744">
    <property type="component" value="Unassembled WGS sequence"/>
</dbReference>
<dbReference type="STRING" id="43775.SAMN04489760_11763"/>
<dbReference type="CDD" id="cd06170">
    <property type="entry name" value="LuxR_C_like"/>
    <property type="match status" value="1"/>
</dbReference>
<dbReference type="PROSITE" id="PS50043">
    <property type="entry name" value="HTH_LUXR_2"/>
    <property type="match status" value="1"/>
</dbReference>
<dbReference type="GO" id="GO:0000160">
    <property type="term" value="P:phosphorelay signal transduction system"/>
    <property type="evidence" value="ECO:0007669"/>
    <property type="project" value="InterPro"/>
</dbReference>
<dbReference type="RefSeq" id="WP_093883894.1">
    <property type="nucleotide sequence ID" value="NZ_FOBS01000017.1"/>
</dbReference>
<dbReference type="EMBL" id="FOBS01000017">
    <property type="protein sequence ID" value="SEM48121.1"/>
    <property type="molecule type" value="Genomic_DNA"/>
</dbReference>
<reference evidence="8 9" key="1">
    <citation type="submission" date="2016-10" db="EMBL/GenBank/DDBJ databases">
        <authorList>
            <person name="de Groot N.N."/>
        </authorList>
    </citation>
    <scope>NUCLEOTIDE SEQUENCE [LARGE SCALE GENOMIC DNA]</scope>
    <source>
        <strain evidence="8 9">DSM 8423</strain>
    </source>
</reference>
<dbReference type="SMART" id="SM00421">
    <property type="entry name" value="HTH_LUXR"/>
    <property type="match status" value="1"/>
</dbReference>
<dbReference type="InterPro" id="IPR000792">
    <property type="entry name" value="Tscrpt_reg_LuxR_C"/>
</dbReference>
<protein>
    <submittedName>
        <fullName evidence="8">DNA-binding response regulator, NarL/FixJ family, contains REC and HTH domains</fullName>
    </submittedName>
</protein>
<gene>
    <name evidence="8" type="ORF">SAMN04489760_11763</name>
</gene>
<keyword evidence="4" id="KW-0804">Transcription</keyword>
<dbReference type="SUPFAM" id="SSF46894">
    <property type="entry name" value="C-terminal effector domain of the bipartite response regulators"/>
    <property type="match status" value="1"/>
</dbReference>
<evidence type="ECO:0000256" key="2">
    <source>
        <dbReference type="ARBA" id="ARBA00023015"/>
    </source>
</evidence>
<dbReference type="GO" id="GO:0006355">
    <property type="term" value="P:regulation of DNA-templated transcription"/>
    <property type="evidence" value="ECO:0007669"/>
    <property type="project" value="InterPro"/>
</dbReference>
<dbReference type="Gene3D" id="3.40.50.2300">
    <property type="match status" value="1"/>
</dbReference>
<dbReference type="PANTHER" id="PTHR43214">
    <property type="entry name" value="TWO-COMPONENT RESPONSE REGULATOR"/>
    <property type="match status" value="1"/>
</dbReference>
<evidence type="ECO:0000313" key="9">
    <source>
        <dbReference type="Proteomes" id="UP000198744"/>
    </source>
</evidence>
<dbReference type="PANTHER" id="PTHR43214:SF41">
    <property type="entry name" value="NITRATE_NITRITE RESPONSE REGULATOR PROTEIN NARP"/>
    <property type="match status" value="1"/>
</dbReference>
<dbReference type="InterPro" id="IPR016032">
    <property type="entry name" value="Sig_transdc_resp-reg_C-effctor"/>
</dbReference>
<dbReference type="Pfam" id="PF00196">
    <property type="entry name" value="GerE"/>
    <property type="match status" value="1"/>
</dbReference>
<dbReference type="SUPFAM" id="SSF52172">
    <property type="entry name" value="CheY-like"/>
    <property type="match status" value="1"/>
</dbReference>
<organism evidence="8 9">
    <name type="scientific">Syntrophus gentianae</name>
    <dbReference type="NCBI Taxonomy" id="43775"/>
    <lineage>
        <taxon>Bacteria</taxon>
        <taxon>Pseudomonadati</taxon>
        <taxon>Thermodesulfobacteriota</taxon>
        <taxon>Syntrophia</taxon>
        <taxon>Syntrophales</taxon>
        <taxon>Syntrophaceae</taxon>
        <taxon>Syntrophus</taxon>
    </lineage>
</organism>
<feature type="domain" description="HTH luxR-type" evidence="6">
    <location>
        <begin position="148"/>
        <end position="213"/>
    </location>
</feature>
<keyword evidence="2" id="KW-0805">Transcription regulation</keyword>
<keyword evidence="9" id="KW-1185">Reference proteome</keyword>
<evidence type="ECO:0000259" key="7">
    <source>
        <dbReference type="PROSITE" id="PS50110"/>
    </source>
</evidence>
<dbReference type="Pfam" id="PF00072">
    <property type="entry name" value="Response_reg"/>
    <property type="match status" value="1"/>
</dbReference>
<keyword evidence="3 8" id="KW-0238">DNA-binding</keyword>
<accession>A0A1H7YQC8</accession>
<evidence type="ECO:0000256" key="4">
    <source>
        <dbReference type="ARBA" id="ARBA00023163"/>
    </source>
</evidence>
<keyword evidence="1 5" id="KW-0597">Phosphoprotein</keyword>
<dbReference type="PROSITE" id="PS00622">
    <property type="entry name" value="HTH_LUXR_1"/>
    <property type="match status" value="1"/>
</dbReference>
<proteinExistence type="predicted"/>
<dbReference type="InterPro" id="IPR001789">
    <property type="entry name" value="Sig_transdc_resp-reg_receiver"/>
</dbReference>
<evidence type="ECO:0000259" key="6">
    <source>
        <dbReference type="PROSITE" id="PS50043"/>
    </source>
</evidence>
<dbReference type="InterPro" id="IPR011006">
    <property type="entry name" value="CheY-like_superfamily"/>
</dbReference>
<dbReference type="InterPro" id="IPR058245">
    <property type="entry name" value="NreC/VraR/RcsB-like_REC"/>
</dbReference>
<dbReference type="PROSITE" id="PS50110">
    <property type="entry name" value="RESPONSE_REGULATORY"/>
    <property type="match status" value="1"/>
</dbReference>
<dbReference type="PRINTS" id="PR00038">
    <property type="entry name" value="HTHLUXR"/>
</dbReference>
<dbReference type="GO" id="GO:0003677">
    <property type="term" value="F:DNA binding"/>
    <property type="evidence" value="ECO:0007669"/>
    <property type="project" value="UniProtKB-KW"/>
</dbReference>
<dbReference type="CDD" id="cd17535">
    <property type="entry name" value="REC_NarL-like"/>
    <property type="match status" value="1"/>
</dbReference>